<reference evidence="2" key="1">
    <citation type="submission" date="2016-02" db="EMBL/GenBank/DDBJ databases">
        <title>WGS assembly of Manihot esculenta.</title>
        <authorList>
            <person name="Bredeson J.V."/>
            <person name="Prochnik S.E."/>
            <person name="Lyons J.B."/>
            <person name="Schmutz J."/>
            <person name="Grimwood J."/>
            <person name="Vrebalov J."/>
            <person name="Bart R.S."/>
            <person name="Amuge T."/>
            <person name="Ferguson M.E."/>
            <person name="Green R."/>
            <person name="Putnam N."/>
            <person name="Stites J."/>
            <person name="Rounsley S."/>
            <person name="Rokhsar D.S."/>
        </authorList>
    </citation>
    <scope>NUCLEOTIDE SEQUENCE [LARGE SCALE GENOMIC DNA]</scope>
    <source>
        <tissue evidence="2">Leaf</tissue>
    </source>
</reference>
<sequence length="313" mass="33042">MPCSAAELEVRRSNLDFPHLCLRGPKAHPKCLHVRWPNLRGLRHPRFHRTVGILIPESSRVLQAFCQHNQSNYEHARQELLIFNHPNALVSTAFSSMASKFFIYTLLAFFALQVVSFATPLPKSNSSLTANSPLLFAASPSPGMDLPPSSTDSPMVSPPVSPPSYMLGSAASPTLAYSPEKSGVLASAYMESSDINHTGNPSFLYSCPLATPPPKSNSSSSPSPQLPADSPLLSAASPSLDMDLPPSLADSPMPSNLLGPGASPTAAHSLGKSRVPALASMESSDINHTGNVEASGDQSKGSFGMSGRKNAGI</sequence>
<feature type="region of interest" description="Disordered" evidence="1">
    <location>
        <begin position="141"/>
        <end position="160"/>
    </location>
</feature>
<feature type="compositionally biased region" description="Low complexity" evidence="1">
    <location>
        <begin position="216"/>
        <end position="240"/>
    </location>
</feature>
<organism evidence="2">
    <name type="scientific">Manihot esculenta</name>
    <name type="common">Cassava</name>
    <name type="synonym">Jatropha manihot</name>
    <dbReference type="NCBI Taxonomy" id="3983"/>
    <lineage>
        <taxon>Eukaryota</taxon>
        <taxon>Viridiplantae</taxon>
        <taxon>Streptophyta</taxon>
        <taxon>Embryophyta</taxon>
        <taxon>Tracheophyta</taxon>
        <taxon>Spermatophyta</taxon>
        <taxon>Magnoliopsida</taxon>
        <taxon>eudicotyledons</taxon>
        <taxon>Gunneridae</taxon>
        <taxon>Pentapetalae</taxon>
        <taxon>rosids</taxon>
        <taxon>fabids</taxon>
        <taxon>Malpighiales</taxon>
        <taxon>Euphorbiaceae</taxon>
        <taxon>Crotonoideae</taxon>
        <taxon>Manihoteae</taxon>
        <taxon>Manihot</taxon>
    </lineage>
</organism>
<proteinExistence type="predicted"/>
<feature type="region of interest" description="Disordered" evidence="1">
    <location>
        <begin position="206"/>
        <end position="313"/>
    </location>
</feature>
<evidence type="ECO:0000256" key="1">
    <source>
        <dbReference type="SAM" id="MobiDB-lite"/>
    </source>
</evidence>
<dbReference type="EMBL" id="CM004394">
    <property type="protein sequence ID" value="OAY43685.1"/>
    <property type="molecule type" value="Genomic_DNA"/>
</dbReference>
<gene>
    <name evidence="2" type="ORF">MANES_08G089500</name>
</gene>
<name>A0A2C9VH01_MANES</name>
<evidence type="ECO:0000313" key="2">
    <source>
        <dbReference type="EMBL" id="OAY43685.1"/>
    </source>
</evidence>
<feature type="compositionally biased region" description="Polar residues" evidence="1">
    <location>
        <begin position="281"/>
        <end position="301"/>
    </location>
</feature>
<dbReference type="AlphaFoldDB" id="A0A2C9VH01"/>
<protein>
    <submittedName>
        <fullName evidence="2">Uncharacterized protein</fullName>
    </submittedName>
</protein>
<accession>A0A2C9VH01</accession>